<gene>
    <name evidence="2" type="ORF">EDB81DRAFT_232579</name>
</gene>
<evidence type="ECO:0000313" key="3">
    <source>
        <dbReference type="Proteomes" id="UP000738349"/>
    </source>
</evidence>
<evidence type="ECO:0000259" key="1">
    <source>
        <dbReference type="Pfam" id="PF26616"/>
    </source>
</evidence>
<sequence>MEMEKEMEKDIEMTNGIDMGLPDSEDAIFAAEAESHMDLLEFVEPSVKESGTQRLLTQSRRIKNKYDLETHMYNVSSMRRIAIIYQPFSWAPLEVSKDMLHQLMTLTNAMRDVWDVVLSFRAQNTEVEEAFSPCSWNRHRAKREISYIFKYPERKAIGKEKVAWVIRQIGLYHQYSLQSEKSTWMLIFPNHQSYSLDRVAEIMDPDKHPLEPHISFQSTHIQSWRWFMADLEKEFHGLAMDILNVEIEESLDFEAMYYQLSRLRYIETRL</sequence>
<dbReference type="InterPro" id="IPR058257">
    <property type="entry name" value="CorA-like_dom"/>
</dbReference>
<proteinExistence type="predicted"/>
<feature type="domain" description="CorA-like transporter" evidence="1">
    <location>
        <begin position="141"/>
        <end position="208"/>
    </location>
</feature>
<protein>
    <recommendedName>
        <fullName evidence="1">CorA-like transporter domain-containing protein</fullName>
    </recommendedName>
</protein>
<reference evidence="2" key="1">
    <citation type="journal article" date="2021" name="Nat. Commun.">
        <title>Genetic determinants of endophytism in the Arabidopsis root mycobiome.</title>
        <authorList>
            <person name="Mesny F."/>
            <person name="Miyauchi S."/>
            <person name="Thiergart T."/>
            <person name="Pickel B."/>
            <person name="Atanasova L."/>
            <person name="Karlsson M."/>
            <person name="Huettel B."/>
            <person name="Barry K.W."/>
            <person name="Haridas S."/>
            <person name="Chen C."/>
            <person name="Bauer D."/>
            <person name="Andreopoulos W."/>
            <person name="Pangilinan J."/>
            <person name="LaButti K."/>
            <person name="Riley R."/>
            <person name="Lipzen A."/>
            <person name="Clum A."/>
            <person name="Drula E."/>
            <person name="Henrissat B."/>
            <person name="Kohler A."/>
            <person name="Grigoriev I.V."/>
            <person name="Martin F.M."/>
            <person name="Hacquard S."/>
        </authorList>
    </citation>
    <scope>NUCLEOTIDE SEQUENCE</scope>
    <source>
        <strain evidence="2">MPI-CAGE-AT-0147</strain>
    </source>
</reference>
<comment type="caution">
    <text evidence="2">The sequence shown here is derived from an EMBL/GenBank/DDBJ whole genome shotgun (WGS) entry which is preliminary data.</text>
</comment>
<evidence type="ECO:0000313" key="2">
    <source>
        <dbReference type="EMBL" id="KAH7120583.1"/>
    </source>
</evidence>
<accession>A0A9P9DJU2</accession>
<dbReference type="AlphaFoldDB" id="A0A9P9DJU2"/>
<dbReference type="Proteomes" id="UP000738349">
    <property type="component" value="Unassembled WGS sequence"/>
</dbReference>
<dbReference type="OrthoDB" id="5392974at2759"/>
<dbReference type="Pfam" id="PF26616">
    <property type="entry name" value="CorA-like"/>
    <property type="match status" value="2"/>
</dbReference>
<organism evidence="2 3">
    <name type="scientific">Dactylonectria macrodidyma</name>
    <dbReference type="NCBI Taxonomy" id="307937"/>
    <lineage>
        <taxon>Eukaryota</taxon>
        <taxon>Fungi</taxon>
        <taxon>Dikarya</taxon>
        <taxon>Ascomycota</taxon>
        <taxon>Pezizomycotina</taxon>
        <taxon>Sordariomycetes</taxon>
        <taxon>Hypocreomycetidae</taxon>
        <taxon>Hypocreales</taxon>
        <taxon>Nectriaceae</taxon>
        <taxon>Dactylonectria</taxon>
    </lineage>
</organism>
<dbReference type="EMBL" id="JAGMUV010000025">
    <property type="protein sequence ID" value="KAH7120583.1"/>
    <property type="molecule type" value="Genomic_DNA"/>
</dbReference>
<feature type="domain" description="CorA-like transporter" evidence="1">
    <location>
        <begin position="21"/>
        <end position="132"/>
    </location>
</feature>
<keyword evidence="3" id="KW-1185">Reference proteome</keyword>
<name>A0A9P9DJU2_9HYPO</name>